<keyword evidence="1" id="KW-1133">Transmembrane helix</keyword>
<evidence type="ECO:0000256" key="1">
    <source>
        <dbReference type="SAM" id="Phobius"/>
    </source>
</evidence>
<dbReference type="RefSeq" id="WP_377790248.1">
    <property type="nucleotide sequence ID" value="NZ_JBHLYQ010000126.1"/>
</dbReference>
<feature type="transmembrane region" description="Helical" evidence="1">
    <location>
        <begin position="72"/>
        <end position="94"/>
    </location>
</feature>
<dbReference type="Proteomes" id="UP001589788">
    <property type="component" value="Unassembled WGS sequence"/>
</dbReference>
<comment type="caution">
    <text evidence="2">The sequence shown here is derived from an EMBL/GenBank/DDBJ whole genome shotgun (WGS) entry which is preliminary data.</text>
</comment>
<accession>A0ABV6C8L4</accession>
<proteinExistence type="predicted"/>
<evidence type="ECO:0000313" key="2">
    <source>
        <dbReference type="EMBL" id="MFC0082634.1"/>
    </source>
</evidence>
<gene>
    <name evidence="2" type="ORF">ACFFRE_10870</name>
</gene>
<reference evidence="2 3" key="1">
    <citation type="submission" date="2024-09" db="EMBL/GenBank/DDBJ databases">
        <authorList>
            <person name="Sun Q."/>
            <person name="Mori K."/>
        </authorList>
    </citation>
    <scope>NUCLEOTIDE SEQUENCE [LARGE SCALE GENOMIC DNA]</scope>
    <source>
        <strain evidence="2 3">JCM 15389</strain>
    </source>
</reference>
<dbReference type="InterPro" id="IPR046094">
    <property type="entry name" value="DUF6112"/>
</dbReference>
<protein>
    <submittedName>
        <fullName evidence="2">DUF6112 family protein</fullName>
    </submittedName>
</protein>
<dbReference type="Pfam" id="PF19607">
    <property type="entry name" value="DUF6112"/>
    <property type="match status" value="1"/>
</dbReference>
<keyword evidence="3" id="KW-1185">Reference proteome</keyword>
<name>A0ABV6C8L4_9ACTN</name>
<dbReference type="EMBL" id="JBHLYQ010000126">
    <property type="protein sequence ID" value="MFC0082634.1"/>
    <property type="molecule type" value="Genomic_DNA"/>
</dbReference>
<sequence>MPVVSLVGLLADVSLTPTPGDLPGSNVLQQVTNGLAGWALVLAVAGLVVGAAAWALGAHSQNFHQSLVGRRVVLVSALAALLVGAAPAIVNFFFHAGQGVR</sequence>
<evidence type="ECO:0000313" key="3">
    <source>
        <dbReference type="Proteomes" id="UP001589788"/>
    </source>
</evidence>
<keyword evidence="1" id="KW-0472">Membrane</keyword>
<keyword evidence="1" id="KW-0812">Transmembrane</keyword>
<feature type="transmembrane region" description="Helical" evidence="1">
    <location>
        <begin position="39"/>
        <end position="60"/>
    </location>
</feature>
<organism evidence="2 3">
    <name type="scientific">Aciditerrimonas ferrireducens</name>
    <dbReference type="NCBI Taxonomy" id="667306"/>
    <lineage>
        <taxon>Bacteria</taxon>
        <taxon>Bacillati</taxon>
        <taxon>Actinomycetota</taxon>
        <taxon>Acidimicrobiia</taxon>
        <taxon>Acidimicrobiales</taxon>
        <taxon>Acidimicrobiaceae</taxon>
        <taxon>Aciditerrimonas</taxon>
    </lineage>
</organism>